<dbReference type="Proteomes" id="UP000277582">
    <property type="component" value="Unassembled WGS sequence"/>
</dbReference>
<comment type="caution">
    <text evidence="1">The sequence shown here is derived from an EMBL/GenBank/DDBJ whole genome shotgun (WGS) entry which is preliminary data.</text>
</comment>
<proteinExistence type="predicted"/>
<dbReference type="RefSeq" id="WP_125670912.1">
    <property type="nucleotide sequence ID" value="NZ_RCOS01000062.1"/>
</dbReference>
<gene>
    <name evidence="1" type="ORF">D6D85_04910</name>
</gene>
<sequence>MPQTSTSPQPDLIYSRFKSRYSKPAYRCVIEVMSNGEIWSIKNVSSVLRRNEPKLKYDTARSRLRRLSKDKIVIRVSRGEYILSPLVLEMLGSGGRVGGPAGGRQESTCFPEDLLTSIKGEKSGKKKMVKLHIGLSYAFFHVKKCRSAQRSLSIPLDENSSLEVKVHKNRAASIVLRSTDNPLDYIQFEKLLTAIFTLKSILGFSEEDIIVKQYEITYDFEKRMISGDFSYQAWTSDIMVRVYAHKPGETRAELRMQRIEVPYEQATSFIQTILEGGASMLHLYQAVYLDLRNQNALTPIFVQLSNLIVALINRIDNLSAQMNKLSYASMNKMEKKGGRSKYLS</sequence>
<reference evidence="1 2" key="1">
    <citation type="submission" date="2018-10" db="EMBL/GenBank/DDBJ databases">
        <title>Co-occurring genomic capacity for anaerobic methane metabolism and dissimilatory sulfite reduction discovered in the Korarchaeota.</title>
        <authorList>
            <person name="Mckay L.J."/>
            <person name="Dlakic M."/>
            <person name="Fields M.W."/>
            <person name="Delmont T.O."/>
            <person name="Eren A.M."/>
            <person name="Jay Z.J."/>
            <person name="Klingelsmith K.B."/>
            <person name="Rusch D.B."/>
            <person name="Inskeep W.P."/>
        </authorList>
    </citation>
    <scope>NUCLEOTIDE SEQUENCE [LARGE SCALE GENOMIC DNA]</scope>
    <source>
        <strain evidence="1 2">MDKW</strain>
    </source>
</reference>
<evidence type="ECO:0000313" key="2">
    <source>
        <dbReference type="Proteomes" id="UP000277582"/>
    </source>
</evidence>
<accession>A0A3R9R098</accession>
<name>A0A3R9R098_9CREN</name>
<keyword evidence="2" id="KW-1185">Reference proteome</keyword>
<organism evidence="1 2">
    <name type="scientific">Candidatus Methanodesulfokora washburnensis</name>
    <dbReference type="NCBI Taxonomy" id="2478471"/>
    <lineage>
        <taxon>Archaea</taxon>
        <taxon>Thermoproteota</taxon>
        <taxon>Candidatus Korarchaeia</taxon>
        <taxon>Candidatus Korarchaeia incertae sedis</taxon>
        <taxon>Candidatus Methanodesulfokora</taxon>
    </lineage>
</organism>
<protein>
    <submittedName>
        <fullName evidence="1">Uncharacterized protein</fullName>
    </submittedName>
</protein>
<dbReference type="EMBL" id="RCOS01000062">
    <property type="protein sequence ID" value="RSN76290.1"/>
    <property type="molecule type" value="Genomic_DNA"/>
</dbReference>
<dbReference type="AlphaFoldDB" id="A0A3R9R098"/>
<evidence type="ECO:0000313" key="1">
    <source>
        <dbReference type="EMBL" id="RSN76290.1"/>
    </source>
</evidence>